<sequence>MYHWPACATGGPHLDVPSGGMCNRWLALRCSIGRHVKPVAHTSMACRAAGATGDSHLDGPGAYHLWLALRCPIRRCVPSVACT</sequence>
<comment type="caution">
    <text evidence="1">The sequence shown here is derived from an EMBL/GenBank/DDBJ whole genome shotgun (WGS) entry which is preliminary data.</text>
</comment>
<reference evidence="1 2" key="1">
    <citation type="journal article" date="2019" name="Sci. Rep.">
        <title>Orb-weaving spider Araneus ventricosus genome elucidates the spidroin gene catalogue.</title>
        <authorList>
            <person name="Kono N."/>
            <person name="Nakamura H."/>
            <person name="Ohtoshi R."/>
            <person name="Moran D.A.P."/>
            <person name="Shinohara A."/>
            <person name="Yoshida Y."/>
            <person name="Fujiwara M."/>
            <person name="Mori M."/>
            <person name="Tomita M."/>
            <person name="Arakawa K."/>
        </authorList>
    </citation>
    <scope>NUCLEOTIDE SEQUENCE [LARGE SCALE GENOMIC DNA]</scope>
</reference>
<keyword evidence="2" id="KW-1185">Reference proteome</keyword>
<evidence type="ECO:0000313" key="1">
    <source>
        <dbReference type="EMBL" id="GBM20167.1"/>
    </source>
</evidence>
<gene>
    <name evidence="1" type="ORF">AVEN_5691_1</name>
</gene>
<evidence type="ECO:0000313" key="2">
    <source>
        <dbReference type="Proteomes" id="UP000499080"/>
    </source>
</evidence>
<name>A0A4Y2DV21_ARAVE</name>
<proteinExistence type="predicted"/>
<dbReference type="AlphaFoldDB" id="A0A4Y2DV21"/>
<accession>A0A4Y2DV21</accession>
<dbReference type="EMBL" id="BGPR01000438">
    <property type="protein sequence ID" value="GBM20167.1"/>
    <property type="molecule type" value="Genomic_DNA"/>
</dbReference>
<dbReference type="Proteomes" id="UP000499080">
    <property type="component" value="Unassembled WGS sequence"/>
</dbReference>
<protein>
    <submittedName>
        <fullName evidence="1">Uncharacterized protein</fullName>
    </submittedName>
</protein>
<organism evidence="1 2">
    <name type="scientific">Araneus ventricosus</name>
    <name type="common">Orbweaver spider</name>
    <name type="synonym">Epeira ventricosa</name>
    <dbReference type="NCBI Taxonomy" id="182803"/>
    <lineage>
        <taxon>Eukaryota</taxon>
        <taxon>Metazoa</taxon>
        <taxon>Ecdysozoa</taxon>
        <taxon>Arthropoda</taxon>
        <taxon>Chelicerata</taxon>
        <taxon>Arachnida</taxon>
        <taxon>Araneae</taxon>
        <taxon>Araneomorphae</taxon>
        <taxon>Entelegynae</taxon>
        <taxon>Araneoidea</taxon>
        <taxon>Araneidae</taxon>
        <taxon>Araneus</taxon>
    </lineage>
</organism>